<dbReference type="InterPro" id="IPR004459">
    <property type="entry name" value="CobQ_synth"/>
</dbReference>
<sequence>MRTPALMILGTASHTGKSIITAGLGRIFADEGRRVAPFKAQNMSLNSAATPDGFEIGRAQALQAEACRVTPRMEMNPVLIKPSSETGAQIVLQGRVWGQVTAADYFKHRTEALFPSVLESYRKLAADHDLILLEGAGSPAEINLRAYDIVNMRMAHAAEADCLLVGDIDRGGVFASLFGTVELLSAEDRARIRGFIINKFRGDESLLYSGVEMMEQRLGIPCVGVVHYLRDLGLEEEDGVAMEDRRTAGRQWGGPRDGRLRVGVVALPHMANFTDFDALGMEPAVSLAFLEHPEEAALADVLILPGTKQTVDDLNWLHGRGFAAALAVHTGPLIGICGGFQMLGLSIEDPQGVENGGSSRSTDGLGLLPVRTVMEAEKTVRRATGRVEGWAAPAFAGYEIHMGETVYEPGSRPFSRILREGGLEEWADGARDETVRVWGSYLHGLFDDDAFRHNFVDRARQDCGLPPAVGHVAVTAERQARIDRWAGHLRKSLKMDLIRGWIARQA</sequence>
<dbReference type="InterPro" id="IPR027417">
    <property type="entry name" value="P-loop_NTPase"/>
</dbReference>
<evidence type="ECO:0000313" key="7">
    <source>
        <dbReference type="EMBL" id="QOY85531.1"/>
    </source>
</evidence>
<dbReference type="Gene3D" id="3.40.50.880">
    <property type="match status" value="1"/>
</dbReference>
<dbReference type="UniPathway" id="UPA00148"/>
<evidence type="ECO:0000256" key="1">
    <source>
        <dbReference type="ARBA" id="ARBA00004953"/>
    </source>
</evidence>
<keyword evidence="3 4" id="KW-0315">Glutamine amidotransferase</keyword>
<dbReference type="PROSITE" id="PS51274">
    <property type="entry name" value="GATASE_COBBQ"/>
    <property type="match status" value="1"/>
</dbReference>
<evidence type="ECO:0000259" key="5">
    <source>
        <dbReference type="Pfam" id="PF01656"/>
    </source>
</evidence>
<dbReference type="PANTHER" id="PTHR21343">
    <property type="entry name" value="DETHIOBIOTIN SYNTHETASE"/>
    <property type="match status" value="1"/>
</dbReference>
<dbReference type="InterPro" id="IPR002586">
    <property type="entry name" value="CobQ/CobB/MinD/ParA_Nub-bd_dom"/>
</dbReference>
<dbReference type="EMBL" id="CP063849">
    <property type="protein sequence ID" value="QOY85531.1"/>
    <property type="molecule type" value="Genomic_DNA"/>
</dbReference>
<dbReference type="KEGG" id="pfer:IRI77_22185"/>
<evidence type="ECO:0000256" key="3">
    <source>
        <dbReference type="ARBA" id="ARBA00022962"/>
    </source>
</evidence>
<dbReference type="AlphaFoldDB" id="A0A7S7NKX4"/>
<dbReference type="GO" id="GO:0015420">
    <property type="term" value="F:ABC-type vitamin B12 transporter activity"/>
    <property type="evidence" value="ECO:0007669"/>
    <property type="project" value="UniProtKB-UniRule"/>
</dbReference>
<dbReference type="NCBIfam" id="TIGR00313">
    <property type="entry name" value="cobQ"/>
    <property type="match status" value="1"/>
</dbReference>
<dbReference type="CDD" id="cd05389">
    <property type="entry name" value="CobQ_N"/>
    <property type="match status" value="1"/>
</dbReference>
<dbReference type="SUPFAM" id="SSF52540">
    <property type="entry name" value="P-loop containing nucleoside triphosphate hydrolases"/>
    <property type="match status" value="1"/>
</dbReference>
<comment type="function">
    <text evidence="4">Catalyzes amidations at positions B, D, E, and G on adenosylcobyrinic A,C-diamide. NH(2) groups are provided by glutamine, and one molecule of ATP is hydrogenolyzed for each amidation.</text>
</comment>
<name>A0A7S7NKX4_PALFE</name>
<feature type="domain" description="CobB/CobQ-like glutamine amidotransferase" evidence="6">
    <location>
        <begin position="261"/>
        <end position="450"/>
    </location>
</feature>
<comment type="similarity">
    <text evidence="4">Belongs to the CobB/CobQ family. CobQ subfamily.</text>
</comment>
<organism evidence="7 8">
    <name type="scientific">Paludibaculum fermentans</name>
    <dbReference type="NCBI Taxonomy" id="1473598"/>
    <lineage>
        <taxon>Bacteria</taxon>
        <taxon>Pseudomonadati</taxon>
        <taxon>Acidobacteriota</taxon>
        <taxon>Terriglobia</taxon>
        <taxon>Bryobacterales</taxon>
        <taxon>Bryobacteraceae</taxon>
        <taxon>Paludibaculum</taxon>
    </lineage>
</organism>
<dbReference type="SUPFAM" id="SSF52317">
    <property type="entry name" value="Class I glutamine amidotransferase-like"/>
    <property type="match status" value="1"/>
</dbReference>
<keyword evidence="2 4" id="KW-0169">Cobalamin biosynthesis</keyword>
<comment type="pathway">
    <text evidence="1 4">Cofactor biosynthesis; adenosylcobalamin biosynthesis.</text>
</comment>
<reference evidence="7 8" key="1">
    <citation type="submission" date="2020-10" db="EMBL/GenBank/DDBJ databases">
        <title>Complete genome sequence of Paludibaculum fermentans P105T, a facultatively anaerobic acidobacterium capable of dissimilatory Fe(III) reduction.</title>
        <authorList>
            <person name="Dedysh S.N."/>
            <person name="Beletsky A.V."/>
            <person name="Kulichevskaya I.S."/>
            <person name="Mardanov A.V."/>
            <person name="Ravin N.V."/>
        </authorList>
    </citation>
    <scope>NUCLEOTIDE SEQUENCE [LARGE SCALE GENOMIC DNA]</scope>
    <source>
        <strain evidence="7 8">P105</strain>
    </source>
</reference>
<feature type="domain" description="CobQ/CobB/MinD/ParA nucleotide binding" evidence="5">
    <location>
        <begin position="6"/>
        <end position="233"/>
    </location>
</feature>
<keyword evidence="8" id="KW-1185">Reference proteome</keyword>
<dbReference type="PANTHER" id="PTHR21343:SF1">
    <property type="entry name" value="COBYRIC ACID SYNTHASE"/>
    <property type="match status" value="1"/>
</dbReference>
<feature type="active site" evidence="4">
    <location>
        <position position="443"/>
    </location>
</feature>
<dbReference type="Pfam" id="PF01656">
    <property type="entry name" value="CbiA"/>
    <property type="match status" value="1"/>
</dbReference>
<evidence type="ECO:0000313" key="8">
    <source>
        <dbReference type="Proteomes" id="UP000593892"/>
    </source>
</evidence>
<dbReference type="GO" id="GO:0003824">
    <property type="term" value="F:catalytic activity"/>
    <property type="evidence" value="ECO:0007669"/>
    <property type="project" value="InterPro"/>
</dbReference>
<dbReference type="HAMAP" id="MF_00028">
    <property type="entry name" value="CobQ"/>
    <property type="match status" value="1"/>
</dbReference>
<proteinExistence type="inferred from homology"/>
<dbReference type="Proteomes" id="UP000593892">
    <property type="component" value="Chromosome"/>
</dbReference>
<dbReference type="CDD" id="cd01750">
    <property type="entry name" value="GATase1_CobQ"/>
    <property type="match status" value="1"/>
</dbReference>
<dbReference type="InterPro" id="IPR029062">
    <property type="entry name" value="Class_I_gatase-like"/>
</dbReference>
<protein>
    <recommendedName>
        <fullName evidence="4">Cobyric acid synthase</fullName>
    </recommendedName>
</protein>
<dbReference type="InterPro" id="IPR047045">
    <property type="entry name" value="CobQ_N"/>
</dbReference>
<gene>
    <name evidence="4" type="primary">cobQ</name>
    <name evidence="7" type="ORF">IRI77_22185</name>
</gene>
<dbReference type="NCBIfam" id="NF001989">
    <property type="entry name" value="PRK00784.1"/>
    <property type="match status" value="1"/>
</dbReference>
<feature type="active site" description="Nucleophile" evidence="4">
    <location>
        <position position="337"/>
    </location>
</feature>
<dbReference type="Pfam" id="PF07685">
    <property type="entry name" value="GATase_3"/>
    <property type="match status" value="1"/>
</dbReference>
<evidence type="ECO:0000259" key="6">
    <source>
        <dbReference type="Pfam" id="PF07685"/>
    </source>
</evidence>
<dbReference type="Gene3D" id="3.40.50.300">
    <property type="entry name" value="P-loop containing nucleotide triphosphate hydrolases"/>
    <property type="match status" value="1"/>
</dbReference>
<evidence type="ECO:0000256" key="4">
    <source>
        <dbReference type="HAMAP-Rule" id="MF_00028"/>
    </source>
</evidence>
<dbReference type="GO" id="GO:0009236">
    <property type="term" value="P:cobalamin biosynthetic process"/>
    <property type="evidence" value="ECO:0007669"/>
    <property type="project" value="UniProtKB-UniRule"/>
</dbReference>
<evidence type="ECO:0000256" key="2">
    <source>
        <dbReference type="ARBA" id="ARBA00022573"/>
    </source>
</evidence>
<dbReference type="InterPro" id="IPR033949">
    <property type="entry name" value="CobQ_GATase1"/>
</dbReference>
<dbReference type="InterPro" id="IPR011698">
    <property type="entry name" value="GATase_3"/>
</dbReference>
<accession>A0A7S7NKX4</accession>